<organism evidence="2 3">
    <name type="scientific">Stenomitos frigidus AS-A4</name>
    <dbReference type="NCBI Taxonomy" id="2933935"/>
    <lineage>
        <taxon>Bacteria</taxon>
        <taxon>Bacillati</taxon>
        <taxon>Cyanobacteriota</taxon>
        <taxon>Cyanophyceae</taxon>
        <taxon>Leptolyngbyales</taxon>
        <taxon>Leptolyngbyaceae</taxon>
        <taxon>Stenomitos</taxon>
    </lineage>
</organism>
<protein>
    <submittedName>
        <fullName evidence="2">IS607 family transposase</fullName>
    </submittedName>
</protein>
<dbReference type="Pfam" id="PF00239">
    <property type="entry name" value="Resolvase"/>
    <property type="match status" value="1"/>
</dbReference>
<evidence type="ECO:0000259" key="1">
    <source>
        <dbReference type="PROSITE" id="PS51736"/>
    </source>
</evidence>
<evidence type="ECO:0000313" key="3">
    <source>
        <dbReference type="Proteomes" id="UP001476950"/>
    </source>
</evidence>
<dbReference type="SUPFAM" id="SSF53041">
    <property type="entry name" value="Resolvase-like"/>
    <property type="match status" value="1"/>
</dbReference>
<sequence>MTLGYARVPHQIQKQNLKAQSNHLRSFCTKHDWDYELIQDLGSGVNDHKSGLRRLIQRLCDGNVERLVMTNRDRLLRFGVDLVFALCEHFQTEVVIRNINSLEDFEDDIAEDILETITVFSAHLDGTRHDKNQKIIDNLMAIARELAE</sequence>
<dbReference type="SMART" id="SM00857">
    <property type="entry name" value="Resolvase"/>
    <property type="match status" value="1"/>
</dbReference>
<dbReference type="PROSITE" id="PS51736">
    <property type="entry name" value="RECOMBINASES_3"/>
    <property type="match status" value="1"/>
</dbReference>
<dbReference type="NCBIfam" id="NF033518">
    <property type="entry name" value="transpos_IS607"/>
    <property type="match status" value="1"/>
</dbReference>
<dbReference type="Gene3D" id="3.40.50.1390">
    <property type="entry name" value="Resolvase, N-terminal catalytic domain"/>
    <property type="match status" value="1"/>
</dbReference>
<dbReference type="EMBL" id="JAMPLM010000079">
    <property type="protein sequence ID" value="MEP1062670.1"/>
    <property type="molecule type" value="Genomic_DNA"/>
</dbReference>
<reference evidence="2 3" key="1">
    <citation type="submission" date="2022-04" db="EMBL/GenBank/DDBJ databases">
        <title>Positive selection, recombination, and allopatry shape intraspecific diversity of widespread and dominant cyanobacteria.</title>
        <authorList>
            <person name="Wei J."/>
            <person name="Shu W."/>
            <person name="Hu C."/>
        </authorList>
    </citation>
    <scope>NUCLEOTIDE SEQUENCE [LARGE SCALE GENOMIC DNA]</scope>
    <source>
        <strain evidence="2 3">AS-A4</strain>
    </source>
</reference>
<dbReference type="PANTHER" id="PTHR36172">
    <property type="match status" value="1"/>
</dbReference>
<comment type="caution">
    <text evidence="2">The sequence shown here is derived from an EMBL/GenBank/DDBJ whole genome shotgun (WGS) entry which is preliminary data.</text>
</comment>
<name>A0ABV0KWI0_9CYAN</name>
<accession>A0ABV0KWI0</accession>
<dbReference type="InterPro" id="IPR051491">
    <property type="entry name" value="Recombinase/Transposase-rel"/>
</dbReference>
<dbReference type="InterPro" id="IPR048046">
    <property type="entry name" value="Transpos_IS607"/>
</dbReference>
<evidence type="ECO:0000313" key="2">
    <source>
        <dbReference type="EMBL" id="MEP1062670.1"/>
    </source>
</evidence>
<dbReference type="InterPro" id="IPR006119">
    <property type="entry name" value="Resolv_N"/>
</dbReference>
<dbReference type="Gene3D" id="1.10.287.2170">
    <property type="match status" value="1"/>
</dbReference>
<dbReference type="PANTHER" id="PTHR36172:SF1">
    <property type="entry name" value="RESOLVASE-RELATED"/>
    <property type="match status" value="1"/>
</dbReference>
<feature type="domain" description="Resolvase/invertase-type recombinase catalytic" evidence="1">
    <location>
        <begin position="1"/>
        <end position="146"/>
    </location>
</feature>
<keyword evidence="3" id="KW-1185">Reference proteome</keyword>
<gene>
    <name evidence="2" type="ORF">NDI38_30310</name>
</gene>
<dbReference type="RefSeq" id="WP_190452780.1">
    <property type="nucleotide sequence ID" value="NZ_JAMPLM010000079.1"/>
</dbReference>
<dbReference type="Proteomes" id="UP001476950">
    <property type="component" value="Unassembled WGS sequence"/>
</dbReference>
<proteinExistence type="predicted"/>
<dbReference type="InterPro" id="IPR036162">
    <property type="entry name" value="Resolvase-like_N_sf"/>
</dbReference>